<sequence length="235" mass="26293">MILETIVTTVDLHGRVNLAPMGPWVEFPQRLRRERADDPGFLLRPYDGSQTIKNLLQTRRATIHLTDDARLIAQAAIGPIDDADQRVTLREIADADPDDAYSAVNKATRAAEPAPDRVITSAQSHAILNECHRWFAIHVDQIRATPPRNEMRCRVIDQGIEGPFIGFNRAKHAVIEAAILATRVGLIDDDVIRVQLDGLRSPVEKTASDDERVAFEMIECYVERKLSARTGDSLR</sequence>
<proteinExistence type="predicted"/>
<protein>
    <submittedName>
        <fullName evidence="3">DUF447 family protein</fullName>
    </submittedName>
</protein>
<comment type="caution">
    <text evidence="3">The sequence shown here is derived from an EMBL/GenBank/DDBJ whole genome shotgun (WGS) entry which is preliminary data.</text>
</comment>
<feature type="domain" description="DUF447" evidence="1">
    <location>
        <begin position="4"/>
        <end position="161"/>
    </location>
</feature>
<dbReference type="RefSeq" id="WP_289163658.1">
    <property type="nucleotide sequence ID" value="NZ_JASZZN010000007.1"/>
</dbReference>
<dbReference type="InterPro" id="IPR012349">
    <property type="entry name" value="Split_barrel_FMN-bd"/>
</dbReference>
<organism evidence="3 4">
    <name type="scientific">Roseiconus lacunae</name>
    <dbReference type="NCBI Taxonomy" id="2605694"/>
    <lineage>
        <taxon>Bacteria</taxon>
        <taxon>Pseudomonadati</taxon>
        <taxon>Planctomycetota</taxon>
        <taxon>Planctomycetia</taxon>
        <taxon>Pirellulales</taxon>
        <taxon>Pirellulaceae</taxon>
        <taxon>Roseiconus</taxon>
    </lineage>
</organism>
<evidence type="ECO:0000313" key="4">
    <source>
        <dbReference type="Proteomes" id="UP001239462"/>
    </source>
</evidence>
<keyword evidence="4" id="KW-1185">Reference proteome</keyword>
<dbReference type="Pfam" id="PF04289">
    <property type="entry name" value="DUF447_N"/>
    <property type="match status" value="1"/>
</dbReference>
<gene>
    <name evidence="3" type="ORF">QTN89_11490</name>
</gene>
<feature type="domain" description="DUF447" evidence="2">
    <location>
        <begin position="168"/>
        <end position="219"/>
    </location>
</feature>
<dbReference type="Gene3D" id="1.20.58.290">
    <property type="entry name" value="Hypothetical membrane protein ta0354_69_121"/>
    <property type="match status" value="1"/>
</dbReference>
<dbReference type="InterPro" id="IPR049288">
    <property type="entry name" value="DUF447_C"/>
</dbReference>
<dbReference type="Proteomes" id="UP001239462">
    <property type="component" value="Unassembled WGS sequence"/>
</dbReference>
<dbReference type="InterPro" id="IPR007386">
    <property type="entry name" value="DUF447_N"/>
</dbReference>
<name>A0ABT7PIA6_9BACT</name>
<dbReference type="SUPFAM" id="SSF50475">
    <property type="entry name" value="FMN-binding split barrel"/>
    <property type="match status" value="1"/>
</dbReference>
<evidence type="ECO:0000313" key="3">
    <source>
        <dbReference type="EMBL" id="MDM4016058.1"/>
    </source>
</evidence>
<accession>A0ABT7PIA6</accession>
<dbReference type="Gene3D" id="2.30.110.10">
    <property type="entry name" value="Electron Transport, Fmn-binding Protein, Chain A"/>
    <property type="match status" value="1"/>
</dbReference>
<reference evidence="3 4" key="1">
    <citation type="submission" date="2023-06" db="EMBL/GenBank/DDBJ databases">
        <title>Roseiconus lacunae JC819 isolated from Gulf of Mannar region, Tamil Nadu.</title>
        <authorList>
            <person name="Pk S."/>
            <person name="Ch S."/>
            <person name="Ch V.R."/>
        </authorList>
    </citation>
    <scope>NUCLEOTIDE SEQUENCE [LARGE SCALE GENOMIC DNA]</scope>
    <source>
        <strain evidence="3 4">JC819</strain>
    </source>
</reference>
<evidence type="ECO:0000259" key="1">
    <source>
        <dbReference type="Pfam" id="PF04289"/>
    </source>
</evidence>
<dbReference type="EMBL" id="JASZZN010000007">
    <property type="protein sequence ID" value="MDM4016058.1"/>
    <property type="molecule type" value="Genomic_DNA"/>
</dbReference>
<dbReference type="Pfam" id="PF20766">
    <property type="entry name" value="DUF447_C"/>
    <property type="match status" value="1"/>
</dbReference>
<evidence type="ECO:0000259" key="2">
    <source>
        <dbReference type="Pfam" id="PF20766"/>
    </source>
</evidence>